<proteinExistence type="predicted"/>
<comment type="caution">
    <text evidence="2">The sequence shown here is derived from an EMBL/GenBank/DDBJ whole genome shotgun (WGS) entry which is preliminary data.</text>
</comment>
<accession>A0A429GAS9</accession>
<sequence>MSTRVPLPYTPRVLELFREPRNLGRIDDADAFAQAGSPACGDVISIYLRIRDGVIEDAKFESYGCAANIAAASVLTEIVKGKRLEEAWNIDWQQIADELGGLPPVKKHCSILAVGALRRAIRRYFGDNLPEWLPKDLTSVERQALEEEEMIERIYGKLRR</sequence>
<dbReference type="GO" id="GO:0051536">
    <property type="term" value="F:iron-sulfur cluster binding"/>
    <property type="evidence" value="ECO:0007669"/>
    <property type="project" value="InterPro"/>
</dbReference>
<feature type="domain" description="NIF system FeS cluster assembly NifU N-terminal" evidence="1">
    <location>
        <begin position="9"/>
        <end position="126"/>
    </location>
</feature>
<dbReference type="Pfam" id="PF01592">
    <property type="entry name" value="NifU_N"/>
    <property type="match status" value="1"/>
</dbReference>
<dbReference type="GO" id="GO:0016226">
    <property type="term" value="P:iron-sulfur cluster assembly"/>
    <property type="evidence" value="ECO:0007669"/>
    <property type="project" value="InterPro"/>
</dbReference>
<reference evidence="2 3" key="1">
    <citation type="submission" date="2018-10" db="EMBL/GenBank/DDBJ databases">
        <title>Co-occurring genomic capacity for anaerobic methane metabolism and dissimilatory sulfite reduction discovered in the Korarchaeota.</title>
        <authorList>
            <person name="Mckay L.J."/>
            <person name="Dlakic M."/>
            <person name="Fields M.W."/>
            <person name="Delmont T.O."/>
            <person name="Eren A.M."/>
            <person name="Jay Z.J."/>
            <person name="Klingelsmith K.B."/>
            <person name="Rusch D.B."/>
            <person name="Inskeep W.P."/>
        </authorList>
    </citation>
    <scope>NUCLEOTIDE SEQUENCE [LARGE SCALE GENOMIC DNA]</scope>
    <source>
        <strain evidence="2 3">WS</strain>
    </source>
</reference>
<dbReference type="RefSeq" id="WP_125740358.1">
    <property type="nucleotide sequence ID" value="NZ_RCOR01000002.1"/>
</dbReference>
<gene>
    <name evidence="2" type="ORF">D9Q81_00310</name>
</gene>
<dbReference type="CDD" id="cd06664">
    <property type="entry name" value="IscU_like"/>
    <property type="match status" value="1"/>
</dbReference>
<dbReference type="PANTHER" id="PTHR10093">
    <property type="entry name" value="IRON-SULFUR CLUSTER ASSEMBLY ENZYME NIFU HOMOLOG"/>
    <property type="match status" value="1"/>
</dbReference>
<dbReference type="GO" id="GO:0005506">
    <property type="term" value="F:iron ion binding"/>
    <property type="evidence" value="ECO:0007669"/>
    <property type="project" value="InterPro"/>
</dbReference>
<dbReference type="Gene3D" id="3.90.1010.10">
    <property type="match status" value="1"/>
</dbReference>
<dbReference type="SUPFAM" id="SSF82649">
    <property type="entry name" value="SufE/NifU"/>
    <property type="match status" value="1"/>
</dbReference>
<protein>
    <submittedName>
        <fullName evidence="2">Iron-sulfur cluster assembly scaffold protein</fullName>
    </submittedName>
</protein>
<name>A0A429GAS9_9CREN</name>
<organism evidence="2 3">
    <name type="scientific">Candidatus Korarchaeum cryptofilum</name>
    <dbReference type="NCBI Taxonomy" id="498846"/>
    <lineage>
        <taxon>Archaea</taxon>
        <taxon>Thermoproteota</taxon>
        <taxon>Candidatus Korarchaeia</taxon>
        <taxon>Candidatus Korarchaeales</taxon>
        <taxon>Candidatus Korarchaeaceae</taxon>
        <taxon>Candidatus Korarchaeum</taxon>
    </lineage>
</organism>
<evidence type="ECO:0000313" key="2">
    <source>
        <dbReference type="EMBL" id="RSN70885.1"/>
    </source>
</evidence>
<dbReference type="AlphaFoldDB" id="A0A429GAS9"/>
<evidence type="ECO:0000313" key="3">
    <source>
        <dbReference type="Proteomes" id="UP000278149"/>
    </source>
</evidence>
<dbReference type="InterPro" id="IPR002871">
    <property type="entry name" value="NIF_FeS_clus_asmbl_NifU_N"/>
</dbReference>
<evidence type="ECO:0000259" key="1">
    <source>
        <dbReference type="Pfam" id="PF01592"/>
    </source>
</evidence>
<dbReference type="Proteomes" id="UP000278149">
    <property type="component" value="Unassembled WGS sequence"/>
</dbReference>
<dbReference type="EMBL" id="RCOR01000002">
    <property type="protein sequence ID" value="RSN70885.1"/>
    <property type="molecule type" value="Genomic_DNA"/>
</dbReference>